<feature type="repeat" description="TPR" evidence="5">
    <location>
        <begin position="37"/>
        <end position="70"/>
    </location>
</feature>
<reference evidence="7 8" key="1">
    <citation type="submission" date="2020-08" db="EMBL/GenBank/DDBJ databases">
        <title>A Genomic Blueprint of the Chicken Gut Microbiome.</title>
        <authorList>
            <person name="Gilroy R."/>
            <person name="Ravi A."/>
            <person name="Getino M."/>
            <person name="Pursley I."/>
            <person name="Horton D.L."/>
            <person name="Alikhan N.-F."/>
            <person name="Baker D."/>
            <person name="Gharbi K."/>
            <person name="Hall N."/>
            <person name="Watson M."/>
            <person name="Adriaenssens E.M."/>
            <person name="Foster-Nyarko E."/>
            <person name="Jarju S."/>
            <person name="Secka A."/>
            <person name="Antonio M."/>
            <person name="Oren A."/>
            <person name="Chaudhuri R."/>
            <person name="La Ragione R.M."/>
            <person name="Hildebrand F."/>
            <person name="Pallen M.J."/>
        </authorList>
    </citation>
    <scope>NUCLEOTIDE SEQUENCE [LARGE SCALE GENOMIC DNA]</scope>
    <source>
        <strain evidence="7 8">Sa3CVN1</strain>
    </source>
</reference>
<dbReference type="InterPro" id="IPR011990">
    <property type="entry name" value="TPR-like_helical_dom_sf"/>
</dbReference>
<evidence type="ECO:0000259" key="6">
    <source>
        <dbReference type="Pfam" id="PF00535"/>
    </source>
</evidence>
<evidence type="ECO:0000313" key="8">
    <source>
        <dbReference type="Proteomes" id="UP000627781"/>
    </source>
</evidence>
<keyword evidence="3" id="KW-0328">Glycosyltransferase</keyword>
<evidence type="ECO:0000313" key="7">
    <source>
        <dbReference type="EMBL" id="MBD7911136.1"/>
    </source>
</evidence>
<dbReference type="SUPFAM" id="SSF53448">
    <property type="entry name" value="Nucleotide-diphospho-sugar transferases"/>
    <property type="match status" value="1"/>
</dbReference>
<dbReference type="GO" id="GO:0032259">
    <property type="term" value="P:methylation"/>
    <property type="evidence" value="ECO:0007669"/>
    <property type="project" value="UniProtKB-KW"/>
</dbReference>
<dbReference type="Pfam" id="PF00535">
    <property type="entry name" value="Glycos_transf_2"/>
    <property type="match status" value="1"/>
</dbReference>
<keyword evidence="4" id="KW-0808">Transferase</keyword>
<organism evidence="7 8">
    <name type="scientific">Clostridium cibarium</name>
    <dbReference type="NCBI Taxonomy" id="2762247"/>
    <lineage>
        <taxon>Bacteria</taxon>
        <taxon>Bacillati</taxon>
        <taxon>Bacillota</taxon>
        <taxon>Clostridia</taxon>
        <taxon>Eubacteriales</taxon>
        <taxon>Clostridiaceae</taxon>
        <taxon>Clostridium</taxon>
    </lineage>
</organism>
<feature type="domain" description="Glycosyltransferase 2-like" evidence="6">
    <location>
        <begin position="95"/>
        <end position="200"/>
    </location>
</feature>
<dbReference type="Pfam" id="PF13489">
    <property type="entry name" value="Methyltransf_23"/>
    <property type="match status" value="1"/>
</dbReference>
<dbReference type="InterPro" id="IPR029044">
    <property type="entry name" value="Nucleotide-diphossugar_trans"/>
</dbReference>
<dbReference type="Gene3D" id="3.90.550.10">
    <property type="entry name" value="Spore Coat Polysaccharide Biosynthesis Protein SpsA, Chain A"/>
    <property type="match status" value="1"/>
</dbReference>
<dbReference type="Gene3D" id="1.25.40.10">
    <property type="entry name" value="Tetratricopeptide repeat domain"/>
    <property type="match status" value="1"/>
</dbReference>
<dbReference type="Gene3D" id="3.40.50.150">
    <property type="entry name" value="Vaccinia Virus protein VP39"/>
    <property type="match status" value="1"/>
</dbReference>
<keyword evidence="5" id="KW-0802">TPR repeat</keyword>
<evidence type="ECO:0000256" key="5">
    <source>
        <dbReference type="PROSITE-ProRule" id="PRU00339"/>
    </source>
</evidence>
<dbReference type="SUPFAM" id="SSF53335">
    <property type="entry name" value="S-adenosyl-L-methionine-dependent methyltransferases"/>
    <property type="match status" value="1"/>
</dbReference>
<dbReference type="RefSeq" id="WP_191768006.1">
    <property type="nucleotide sequence ID" value="NZ_JACSRA010000009.1"/>
</dbReference>
<dbReference type="InterPro" id="IPR029063">
    <property type="entry name" value="SAM-dependent_MTases_sf"/>
</dbReference>
<keyword evidence="8" id="KW-1185">Reference proteome</keyword>
<evidence type="ECO:0000256" key="3">
    <source>
        <dbReference type="ARBA" id="ARBA00022676"/>
    </source>
</evidence>
<dbReference type="PANTHER" id="PTHR43179">
    <property type="entry name" value="RHAMNOSYLTRANSFERASE WBBL"/>
    <property type="match status" value="1"/>
</dbReference>
<dbReference type="CDD" id="cd02440">
    <property type="entry name" value="AdoMet_MTases"/>
    <property type="match status" value="1"/>
</dbReference>
<accession>A0ABR8PSH8</accession>
<proteinExistence type="inferred from homology"/>
<evidence type="ECO:0000256" key="1">
    <source>
        <dbReference type="ARBA" id="ARBA00004776"/>
    </source>
</evidence>
<dbReference type="SUPFAM" id="SSF48452">
    <property type="entry name" value="TPR-like"/>
    <property type="match status" value="1"/>
</dbReference>
<dbReference type="Proteomes" id="UP000627781">
    <property type="component" value="Unassembled WGS sequence"/>
</dbReference>
<dbReference type="GO" id="GO:0008168">
    <property type="term" value="F:methyltransferase activity"/>
    <property type="evidence" value="ECO:0007669"/>
    <property type="project" value="UniProtKB-KW"/>
</dbReference>
<evidence type="ECO:0000256" key="4">
    <source>
        <dbReference type="ARBA" id="ARBA00022679"/>
    </source>
</evidence>
<dbReference type="PROSITE" id="PS50005">
    <property type="entry name" value="TPR"/>
    <property type="match status" value="1"/>
</dbReference>
<dbReference type="InterPro" id="IPR001173">
    <property type="entry name" value="Glyco_trans_2-like"/>
</dbReference>
<keyword evidence="7" id="KW-0489">Methyltransferase</keyword>
<evidence type="ECO:0000256" key="2">
    <source>
        <dbReference type="ARBA" id="ARBA00006739"/>
    </source>
</evidence>
<gene>
    <name evidence="7" type="ORF">H9661_07185</name>
</gene>
<protein>
    <submittedName>
        <fullName evidence="7">Methyltransferase domain-containing protein</fullName>
    </submittedName>
</protein>
<sequence length="687" mass="78172">MKLQELKNVVFANLNKSLFDLAIENIKNALAIDLYDSDLYFYMGLAYAGKKNYNCAYLCFENALNYCKTNESKDNILLEINKLKDLNAISVSDFSIIIITNNNLEYSKNCIDSIKKYNTLDNYEIIIIDNNSSDGTSEWLKSEESIKYILNSENKGIPAGYNQGINLAKETNDVFVLNNDVIVLPNSIFNLRMALYSENSIGAVSPVSNNVGYYQAIPEGFNDISEYINYSLTCNIPNDNQYDFRLKLVGYALFLKRTVLNKIGLFDEQFNPRNFEDDDISLRVLKSGYKNILCKDSFVLNLGVTNSQVSLDIFKTNENKFKTKWGFNPFYSLLIRNEIIGLLDKPADTSINVLEIGCACGATLLEIKNKYPNANLYGIELNDNAAEIAKTFATVTAENVETSSLNYDEGFFDYIIFADVLEHLNDPLRTLETAKKYLKSNGYILASIPNVLNYTVLKDLINGNWTYTDAGILDRTHLRFFTLNEIQTLFTKAQYNNLSIYSVNNAPQNNEDIDFIEKISSISSKKETIKGELTTYQYIVKAQNYDKTNELLEKAQNIRNEVNFFLRKLDINSDNNKVLTKLIDLIRIENISFEYIIEAVEKNTILKSKILNSLGIKCFECGLEGYVIPLLEKAYKLDPKDLEIVYNLACALSLAKEHKLALEYINSLDKSNDNIEELKAFLINQLA</sequence>
<dbReference type="InterPro" id="IPR019734">
    <property type="entry name" value="TPR_rpt"/>
</dbReference>
<name>A0ABR8PSH8_9CLOT</name>
<dbReference type="EMBL" id="JACSRA010000009">
    <property type="protein sequence ID" value="MBD7911136.1"/>
    <property type="molecule type" value="Genomic_DNA"/>
</dbReference>
<dbReference type="PANTHER" id="PTHR43179:SF12">
    <property type="entry name" value="GALACTOFURANOSYLTRANSFERASE GLFT2"/>
    <property type="match status" value="1"/>
</dbReference>
<dbReference type="CDD" id="cd04186">
    <property type="entry name" value="GT_2_like_c"/>
    <property type="match status" value="1"/>
</dbReference>
<comment type="pathway">
    <text evidence="1">Cell wall biogenesis; cell wall polysaccharide biosynthesis.</text>
</comment>
<comment type="caution">
    <text evidence="7">The sequence shown here is derived from an EMBL/GenBank/DDBJ whole genome shotgun (WGS) entry which is preliminary data.</text>
</comment>
<comment type="similarity">
    <text evidence="2">Belongs to the glycosyltransferase 2 family.</text>
</comment>